<dbReference type="GO" id="GO:0033596">
    <property type="term" value="C:TSC1-TSC2 complex"/>
    <property type="evidence" value="ECO:0007669"/>
    <property type="project" value="InterPro"/>
</dbReference>
<dbReference type="Ensembl" id="ENSOMYT00000140319.1">
    <property type="protein sequence ID" value="ENSOMYP00000131358.1"/>
    <property type="gene ID" value="ENSOMYG00000067738.1"/>
</dbReference>
<dbReference type="PANTHER" id="PTHR10063">
    <property type="entry name" value="TUBERIN"/>
    <property type="match status" value="1"/>
</dbReference>
<feature type="compositionally biased region" description="Low complexity" evidence="2">
    <location>
        <begin position="1218"/>
        <end position="1272"/>
    </location>
</feature>
<feature type="compositionally biased region" description="Low complexity" evidence="2">
    <location>
        <begin position="495"/>
        <end position="515"/>
    </location>
</feature>
<accession>A0A8L0DQJ5</accession>
<proteinExistence type="predicted"/>
<evidence type="ECO:0000313" key="5">
    <source>
        <dbReference type="Ensembl" id="ENSOMYP00000131358.1"/>
    </source>
</evidence>
<dbReference type="Pfam" id="PF03542">
    <property type="entry name" value="Tuberin"/>
    <property type="match status" value="1"/>
</dbReference>
<dbReference type="GO" id="GO:0051726">
    <property type="term" value="P:regulation of cell cycle"/>
    <property type="evidence" value="ECO:0007669"/>
    <property type="project" value="TreeGrafter"/>
</dbReference>
<feature type="compositionally biased region" description="Polar residues" evidence="2">
    <location>
        <begin position="955"/>
        <end position="964"/>
    </location>
</feature>
<dbReference type="InterPro" id="IPR024584">
    <property type="entry name" value="Tuberin_N"/>
</dbReference>
<dbReference type="InterPro" id="IPR016024">
    <property type="entry name" value="ARM-type_fold"/>
</dbReference>
<dbReference type="GO" id="GO:0051898">
    <property type="term" value="P:negative regulation of phosphatidylinositol 3-kinase/protein kinase B signal transduction"/>
    <property type="evidence" value="ECO:0007669"/>
    <property type="project" value="TreeGrafter"/>
</dbReference>
<dbReference type="GeneTree" id="ENSGT00950000183139"/>
<feature type="region of interest" description="Disordered" evidence="2">
    <location>
        <begin position="1134"/>
        <end position="1364"/>
    </location>
</feature>
<dbReference type="PANTHER" id="PTHR10063:SF0">
    <property type="entry name" value="TUBERIN"/>
    <property type="match status" value="1"/>
</dbReference>
<feature type="compositionally biased region" description="Basic and acidic residues" evidence="2">
    <location>
        <begin position="485"/>
        <end position="494"/>
    </location>
</feature>
<reference evidence="5" key="2">
    <citation type="submission" date="2025-09" db="UniProtKB">
        <authorList>
            <consortium name="Ensembl"/>
        </authorList>
    </citation>
    <scope>IDENTIFICATION</scope>
</reference>
<name>A0A8L0DQJ5_ONCMY</name>
<dbReference type="GO" id="GO:0005634">
    <property type="term" value="C:nucleus"/>
    <property type="evidence" value="ECO:0007669"/>
    <property type="project" value="InterPro"/>
</dbReference>
<evidence type="ECO:0000256" key="2">
    <source>
        <dbReference type="SAM" id="MobiDB-lite"/>
    </source>
</evidence>
<evidence type="ECO:0000259" key="3">
    <source>
        <dbReference type="Pfam" id="PF03542"/>
    </source>
</evidence>
<dbReference type="GO" id="GO:0030178">
    <property type="term" value="P:negative regulation of Wnt signaling pathway"/>
    <property type="evidence" value="ECO:0007669"/>
    <property type="project" value="TreeGrafter"/>
</dbReference>
<feature type="compositionally biased region" description="Low complexity" evidence="2">
    <location>
        <begin position="1000"/>
        <end position="1018"/>
    </location>
</feature>
<dbReference type="GO" id="GO:0005096">
    <property type="term" value="F:GTPase activator activity"/>
    <property type="evidence" value="ECO:0007669"/>
    <property type="project" value="InterPro"/>
</dbReference>
<feature type="compositionally biased region" description="Basic and acidic residues" evidence="2">
    <location>
        <begin position="936"/>
        <end position="952"/>
    </location>
</feature>
<keyword evidence="6" id="KW-1185">Reference proteome</keyword>
<evidence type="ECO:0000256" key="1">
    <source>
        <dbReference type="PROSITE-ProRule" id="PRU00103"/>
    </source>
</evidence>
<dbReference type="InterPro" id="IPR003913">
    <property type="entry name" value="Tuberin"/>
</dbReference>
<organism evidence="5 6">
    <name type="scientific">Oncorhynchus mykiss</name>
    <name type="common">Rainbow trout</name>
    <name type="synonym">Salmo gairdneri</name>
    <dbReference type="NCBI Taxonomy" id="8022"/>
    <lineage>
        <taxon>Eukaryota</taxon>
        <taxon>Metazoa</taxon>
        <taxon>Chordata</taxon>
        <taxon>Craniata</taxon>
        <taxon>Vertebrata</taxon>
        <taxon>Euteleostomi</taxon>
        <taxon>Actinopterygii</taxon>
        <taxon>Neopterygii</taxon>
        <taxon>Teleostei</taxon>
        <taxon>Protacanthopterygii</taxon>
        <taxon>Salmoniformes</taxon>
        <taxon>Salmonidae</taxon>
        <taxon>Salmoninae</taxon>
        <taxon>Oncorhynchus</taxon>
    </lineage>
</organism>
<dbReference type="PRINTS" id="PR01431">
    <property type="entry name" value="TUBERIN"/>
</dbReference>
<sequence length="1364" mass="148802">MDIGLTADFLHVLVNLVKFNSCYLDQNVSVMVQKICLLCNRTTASTDIEMALQVLDAVVCYNCLPSDSLTVFIITLCRTVNVKEFCESCWKLMRKVLGTHLGHSAIYTMCRIMEERAYMEDSPLLRGAVFFVGMALWGAHRLPALKNTPTLVLPSFYKAMWCANEMVSYEIVLSITRLIKKYGKELQVVTWDILLGIIERLLQQIQSIGSAELKSIVFELLTTVEELYEQNGFHGSSDKFFSLVEKCADKRPDASVLTLISYRAQSIQPAKDGWIQSLHRLMEKFFRNESRSVIRIKVLHILSFVLSTNRQLYEEELIEVVVVPQLSGIAEDRDLAVRRQATQLLVDLAESCSTHHFTSLLDIIQRVASRSLVCPGPLEVSERDPTAESPMEDVRTAIRGLLEILQSKLYSLPASHASRVYELLIGHLQLHYKSKYSSAVACSIRLQVFDFLLMMRTDSLHRLGFLSKDGVLRFSPYCHCDMGEPEKRGSEKKPAGSVSPPAGSPAPSSSTTTAPSSSIRTACLPYSPAFNVLLQCLKMETDWKVLKLVLDKMPWTLQYKVLLLSSPCSIDQLCSTLCSMVTDRLISERLKKTPDGFSRTDVQLAVVPVLTAITSYHNYLEQARQRELVQCLEAGLIYRCAKQCVVALTMCTVEMPDIMIKLLPALIVKLTHISATVAMASPMLEFLSTLVRLPHLYAYFVAEQYVSVFAISLPYTNPSKFNQYIVSLAHHVISMWFIRCRLTFRKDFVQYITKGLRSNALMPFDDTQDTQSSFRARSTSLNERPKSLRAAKMAKAHQHTGSPVKELRDLSAMDAFRSRSISVSEHAVRRMHTSSTTCSLGSSDENTVSQADDGLKTVHLELTETCLDMMARYVFSNFSALPKRSPIAEFLLAGGRSMTWLVGNKLITITTSGGVRSQALLGMDMAERLGGGGEMTRSDPSLHTRQTKEAPAKLESQSSQQLNRASRIRVRSMSGGHALRAGPAQSLSPLVSPSEGGELCGVPLSPPSSSSGPCLDGLEPPSPSPCAPPKDPLKDKPSLAEFLPVLTQGWAEIFIRRPSGNTSWLMCLENPPSPFSSELGNMPLQELSSVLMAMEGVKEPPTQTPGLIQRSNTGEEGEGCSGVLDIISVSPVTTPVQLPSHHPSTAPQSPPQYSSPVTTPVQLPSHHPSTAPQSPPQYSSPVTTPVQLPSPAPQSPLQYSSPVTTQYSSPVQIPSHHPVQLPSAAPQSPPQCSSPVTTPVQLPSHHPSAAPQSPPQCSSPVTTPVQLPSTAPQSPPSTAPQSPPSTAPQSPPSTAPQSPPSTAPQSPPSTAPQSPPSTAPQSPPSTVLSPAPQSPPSTGLSPAPQSPPSTDPQSPPSTAPQCSS</sequence>
<dbReference type="InterPro" id="IPR011989">
    <property type="entry name" value="ARM-like"/>
</dbReference>
<dbReference type="InterPro" id="IPR018515">
    <property type="entry name" value="Tuberin-type_domain"/>
</dbReference>
<feature type="compositionally biased region" description="Polar residues" evidence="2">
    <location>
        <begin position="1134"/>
        <end position="1184"/>
    </location>
</feature>
<feature type="domain" description="Tuberin-type" evidence="3">
    <location>
        <begin position="391"/>
        <end position="742"/>
    </location>
</feature>
<dbReference type="InterPro" id="IPR027107">
    <property type="entry name" value="Tuberin/Ral-act_asu"/>
</dbReference>
<feature type="compositionally biased region" description="Polar residues" evidence="2">
    <location>
        <begin position="1104"/>
        <end position="1114"/>
    </location>
</feature>
<feature type="region of interest" description="Disordered" evidence="2">
    <location>
        <begin position="928"/>
        <end position="1035"/>
    </location>
</feature>
<dbReference type="Pfam" id="PF11864">
    <property type="entry name" value="DUF3384"/>
    <property type="match status" value="1"/>
</dbReference>
<protein>
    <recommendedName>
        <fullName evidence="7">Rap-GAP domain-containing protein</fullName>
    </recommendedName>
</protein>
<dbReference type="Gene3D" id="1.25.10.10">
    <property type="entry name" value="Leucine-rich Repeat Variant"/>
    <property type="match status" value="1"/>
</dbReference>
<dbReference type="InterPro" id="IPR021133">
    <property type="entry name" value="HEAT_type_2"/>
</dbReference>
<feature type="compositionally biased region" description="Pro residues" evidence="2">
    <location>
        <begin position="1020"/>
        <end position="1030"/>
    </location>
</feature>
<dbReference type="PROSITE" id="PS50077">
    <property type="entry name" value="HEAT_REPEAT"/>
    <property type="match status" value="1"/>
</dbReference>
<feature type="region of interest" description="Disordered" evidence="2">
    <location>
        <begin position="485"/>
        <end position="515"/>
    </location>
</feature>
<feature type="compositionally biased region" description="Polar residues" evidence="2">
    <location>
        <begin position="1203"/>
        <end position="1212"/>
    </location>
</feature>
<dbReference type="GO" id="GO:0046627">
    <property type="term" value="P:negative regulation of insulin receptor signaling pathway"/>
    <property type="evidence" value="ECO:0007669"/>
    <property type="project" value="TreeGrafter"/>
</dbReference>
<evidence type="ECO:0000259" key="4">
    <source>
        <dbReference type="Pfam" id="PF11864"/>
    </source>
</evidence>
<reference evidence="5" key="1">
    <citation type="submission" date="2025-08" db="UniProtKB">
        <authorList>
            <consortium name="Ensembl"/>
        </authorList>
    </citation>
    <scope>IDENTIFICATION</scope>
</reference>
<feature type="compositionally biased region" description="Pro residues" evidence="2">
    <location>
        <begin position="1344"/>
        <end position="1358"/>
    </location>
</feature>
<dbReference type="SUPFAM" id="SSF48371">
    <property type="entry name" value="ARM repeat"/>
    <property type="match status" value="1"/>
</dbReference>
<evidence type="ECO:0000313" key="6">
    <source>
        <dbReference type="Proteomes" id="UP000694395"/>
    </source>
</evidence>
<feature type="domain" description="Tuberin N-terminal" evidence="4">
    <location>
        <begin position="7"/>
        <end position="302"/>
    </location>
</feature>
<feature type="region of interest" description="Disordered" evidence="2">
    <location>
        <begin position="1098"/>
        <end position="1121"/>
    </location>
</feature>
<dbReference type="GO" id="GO:0032007">
    <property type="term" value="P:negative regulation of TOR signaling"/>
    <property type="evidence" value="ECO:0007669"/>
    <property type="project" value="InterPro"/>
</dbReference>
<evidence type="ECO:0008006" key="7">
    <source>
        <dbReference type="Google" id="ProtNLM"/>
    </source>
</evidence>
<feature type="compositionally biased region" description="Pro residues" evidence="2">
    <location>
        <begin position="1273"/>
        <end position="1323"/>
    </location>
</feature>
<feature type="repeat" description="HEAT" evidence="1">
    <location>
        <begin position="322"/>
        <end position="360"/>
    </location>
</feature>
<dbReference type="Proteomes" id="UP000694395">
    <property type="component" value="Unassembled WGS sequence"/>
</dbReference>